<evidence type="ECO:0000313" key="2">
    <source>
        <dbReference type="EMBL" id="GFT97464.1"/>
    </source>
</evidence>
<evidence type="ECO:0000313" key="3">
    <source>
        <dbReference type="Proteomes" id="UP000887013"/>
    </source>
</evidence>
<protein>
    <submittedName>
        <fullName evidence="2">Cilia-and flagella-associated protein 20</fullName>
    </submittedName>
</protein>
<proteinExistence type="predicted"/>
<organism evidence="2 3">
    <name type="scientific">Nephila pilipes</name>
    <name type="common">Giant wood spider</name>
    <name type="synonym">Nephila maculata</name>
    <dbReference type="NCBI Taxonomy" id="299642"/>
    <lineage>
        <taxon>Eukaryota</taxon>
        <taxon>Metazoa</taxon>
        <taxon>Ecdysozoa</taxon>
        <taxon>Arthropoda</taxon>
        <taxon>Chelicerata</taxon>
        <taxon>Arachnida</taxon>
        <taxon>Araneae</taxon>
        <taxon>Araneomorphae</taxon>
        <taxon>Entelegynae</taxon>
        <taxon>Araneoidea</taxon>
        <taxon>Nephilidae</taxon>
        <taxon>Nephila</taxon>
    </lineage>
</organism>
<feature type="domain" description="CFA20" evidence="1">
    <location>
        <begin position="29"/>
        <end position="208"/>
    </location>
</feature>
<dbReference type="InterPro" id="IPR007714">
    <property type="entry name" value="CFA20_dom"/>
</dbReference>
<dbReference type="PANTHER" id="PTHR12458">
    <property type="entry name" value="ORF PROTEIN"/>
    <property type="match status" value="1"/>
</dbReference>
<reference evidence="2" key="1">
    <citation type="submission" date="2020-08" db="EMBL/GenBank/DDBJ databases">
        <title>Multicomponent nature underlies the extraordinary mechanical properties of spider dragline silk.</title>
        <authorList>
            <person name="Kono N."/>
            <person name="Nakamura H."/>
            <person name="Mori M."/>
            <person name="Yoshida Y."/>
            <person name="Ohtoshi R."/>
            <person name="Malay A.D."/>
            <person name="Moran D.A.P."/>
            <person name="Tomita M."/>
            <person name="Numata K."/>
            <person name="Arakawa K."/>
        </authorList>
    </citation>
    <scope>NUCLEOTIDE SEQUENCE</scope>
</reference>
<dbReference type="Proteomes" id="UP000887013">
    <property type="component" value="Unassembled WGS sequence"/>
</dbReference>
<dbReference type="Pfam" id="PF05018">
    <property type="entry name" value="CFA20_dom"/>
    <property type="match status" value="1"/>
</dbReference>
<keyword evidence="2" id="KW-0966">Cell projection</keyword>
<dbReference type="OrthoDB" id="10261083at2759"/>
<keyword evidence="3" id="KW-1185">Reference proteome</keyword>
<dbReference type="AlphaFoldDB" id="A0A8X6UAH9"/>
<name>A0A8X6UAH9_NEPPI</name>
<comment type="caution">
    <text evidence="2">The sequence shown here is derived from an EMBL/GenBank/DDBJ whole genome shotgun (WGS) entry which is preliminary data.</text>
</comment>
<gene>
    <name evidence="2" type="primary">CBG09753</name>
    <name evidence="2" type="ORF">NPIL_123031</name>
</gene>
<sequence>MVFPVRTLAIDWRRRKYMPSKKSAILCNILQKGLVTILNSHGSDPLKFWELHPGMGRIQRIRNPDVDGLVLELTSPAFCSTYISVPEGVRKSMDCSMPILTLIVEFLNEPFAFEINLRDSKNMKRKFRMSSCQTNSKLSELLCHLPLHMTRGWNKVMIDLPGLTRLSYYSGFVELLGITVYSTCRIRRIYLSDRKYDDSELPDDFALKEPFPLYRGRKDYPFNMYPANAYRDWN</sequence>
<keyword evidence="2" id="KW-0282">Flagellum</keyword>
<dbReference type="EMBL" id="BMAW01026457">
    <property type="protein sequence ID" value="GFT97464.1"/>
    <property type="molecule type" value="Genomic_DNA"/>
</dbReference>
<keyword evidence="2" id="KW-0969">Cilium</keyword>
<evidence type="ECO:0000259" key="1">
    <source>
        <dbReference type="Pfam" id="PF05018"/>
    </source>
</evidence>
<accession>A0A8X6UAH9</accession>
<dbReference type="InterPro" id="IPR040441">
    <property type="entry name" value="CFA20/CFAP20DC"/>
</dbReference>